<sequence length="269" mass="29257">MADNNKIRIQCPNCHAVGSGSAAHLERRLVCPKCRETVQMQPAEQPAEKPEQRHAEKPEQDTAEHKAPGARREASPNKSKAANAKPKTRTIARDKPKAETTDKQSDEQPRWAVPRLIVSAILALFGASLLVTLGEGVQSDNPDLLPLPIRVIILGGLAAAFIYASYLLWPRGIRLSMPNLGRKSLYCMQCGTTAPPNLKARGNLALEMLIWLLALIFALPTLGITLFLALVYSLGRHFSRTRICSACGAESVVPADSPNAVSQRDKATQ</sequence>
<keyword evidence="2" id="KW-0472">Membrane</keyword>
<feature type="compositionally biased region" description="Basic and acidic residues" evidence="1">
    <location>
        <begin position="91"/>
        <end position="109"/>
    </location>
</feature>
<evidence type="ECO:0000256" key="1">
    <source>
        <dbReference type="SAM" id="MobiDB-lite"/>
    </source>
</evidence>
<reference evidence="3 4" key="1">
    <citation type="submission" date="2019-06" db="EMBL/GenBank/DDBJ databases">
        <title>Metagenome assembled Genome of Spiribacter salinus SL48-SHIP from the microbial mat of Salt Lake 48 (Novosibirsk region, Russia).</title>
        <authorList>
            <person name="Shipova A."/>
            <person name="Rozanov A.S."/>
            <person name="Bryanskaya A.V."/>
            <person name="Peltek S.E."/>
        </authorList>
    </citation>
    <scope>NUCLEOTIDE SEQUENCE [LARGE SCALE GENOMIC DNA]</scope>
    <source>
        <strain evidence="3">SL48-SHIP-2</strain>
    </source>
</reference>
<dbReference type="Proteomes" id="UP000315400">
    <property type="component" value="Unassembled WGS sequence"/>
</dbReference>
<feature type="transmembrane region" description="Helical" evidence="2">
    <location>
        <begin position="209"/>
        <end position="235"/>
    </location>
</feature>
<evidence type="ECO:0000313" key="4">
    <source>
        <dbReference type="Proteomes" id="UP000315400"/>
    </source>
</evidence>
<protein>
    <submittedName>
        <fullName evidence="3">Uncharacterized protein</fullName>
    </submittedName>
</protein>
<gene>
    <name evidence="3" type="ORF">FKY71_17250</name>
</gene>
<dbReference type="AlphaFoldDB" id="A0A540VGG6"/>
<organism evidence="3 4">
    <name type="scientific">Spiribacter salinus</name>
    <dbReference type="NCBI Taxonomy" id="1335746"/>
    <lineage>
        <taxon>Bacteria</taxon>
        <taxon>Pseudomonadati</taxon>
        <taxon>Pseudomonadota</taxon>
        <taxon>Gammaproteobacteria</taxon>
        <taxon>Chromatiales</taxon>
        <taxon>Ectothiorhodospiraceae</taxon>
        <taxon>Spiribacter</taxon>
    </lineage>
</organism>
<accession>A0A540VGG6</accession>
<feature type="region of interest" description="Disordered" evidence="1">
    <location>
        <begin position="40"/>
        <end position="109"/>
    </location>
</feature>
<proteinExistence type="predicted"/>
<feature type="transmembrane region" description="Helical" evidence="2">
    <location>
        <begin position="151"/>
        <end position="169"/>
    </location>
</feature>
<keyword evidence="2" id="KW-1133">Transmembrane helix</keyword>
<dbReference type="EMBL" id="VIFK01000388">
    <property type="protein sequence ID" value="TQE95223.1"/>
    <property type="molecule type" value="Genomic_DNA"/>
</dbReference>
<name>A0A540VGG6_9GAMM</name>
<evidence type="ECO:0000256" key="2">
    <source>
        <dbReference type="SAM" id="Phobius"/>
    </source>
</evidence>
<comment type="caution">
    <text evidence="3">The sequence shown here is derived from an EMBL/GenBank/DDBJ whole genome shotgun (WGS) entry which is preliminary data.</text>
</comment>
<keyword evidence="2" id="KW-0812">Transmembrane</keyword>
<feature type="compositionally biased region" description="Basic and acidic residues" evidence="1">
    <location>
        <begin position="46"/>
        <end position="75"/>
    </location>
</feature>
<evidence type="ECO:0000313" key="3">
    <source>
        <dbReference type="EMBL" id="TQE95223.1"/>
    </source>
</evidence>
<feature type="compositionally biased region" description="Low complexity" evidence="1">
    <location>
        <begin position="76"/>
        <end position="85"/>
    </location>
</feature>
<feature type="transmembrane region" description="Helical" evidence="2">
    <location>
        <begin position="112"/>
        <end position="131"/>
    </location>
</feature>